<sequence length="102" mass="10956">MRPHPQHWQSGDIASSLSVALTRRAPSSSAYDVGPAIDETSPLHAPSQDGRHARRADCHPSPYPPHPSLSQPLRHSATDVLAAPLRNAPASSTPGILRTPYR</sequence>
<evidence type="ECO:0000313" key="2">
    <source>
        <dbReference type="EMBL" id="TBU21540.1"/>
    </source>
</evidence>
<feature type="region of interest" description="Disordered" evidence="1">
    <location>
        <begin position="24"/>
        <end position="102"/>
    </location>
</feature>
<reference evidence="2" key="1">
    <citation type="submission" date="2019-01" db="EMBL/GenBank/DDBJ databases">
        <title>Draft genome sequences of three monokaryotic isolates of the white-rot basidiomycete fungus Dichomitus squalens.</title>
        <authorList>
            <consortium name="DOE Joint Genome Institute"/>
            <person name="Lopez S.C."/>
            <person name="Andreopoulos B."/>
            <person name="Pangilinan J."/>
            <person name="Lipzen A."/>
            <person name="Riley R."/>
            <person name="Ahrendt S."/>
            <person name="Ng V."/>
            <person name="Barry K."/>
            <person name="Daum C."/>
            <person name="Grigoriev I.V."/>
            <person name="Hilden K.S."/>
            <person name="Makela M.R."/>
            <person name="de Vries R.P."/>
        </authorList>
    </citation>
    <scope>NUCLEOTIDE SEQUENCE [LARGE SCALE GENOMIC DNA]</scope>
    <source>
        <strain evidence="2">OM18370.1</strain>
    </source>
</reference>
<evidence type="ECO:0000256" key="1">
    <source>
        <dbReference type="SAM" id="MobiDB-lite"/>
    </source>
</evidence>
<dbReference type="AlphaFoldDB" id="A0A4Q9M3U6"/>
<dbReference type="EMBL" id="ML143597">
    <property type="protein sequence ID" value="TBU21540.1"/>
    <property type="molecule type" value="Genomic_DNA"/>
</dbReference>
<gene>
    <name evidence="2" type="ORF">BD311DRAFT_678097</name>
</gene>
<feature type="compositionally biased region" description="Basic and acidic residues" evidence="1">
    <location>
        <begin position="49"/>
        <end position="58"/>
    </location>
</feature>
<protein>
    <submittedName>
        <fullName evidence="2">Uncharacterized protein</fullName>
    </submittedName>
</protein>
<name>A0A4Q9M3U6_9APHY</name>
<dbReference type="Proteomes" id="UP000292957">
    <property type="component" value="Unassembled WGS sequence"/>
</dbReference>
<organism evidence="2">
    <name type="scientific">Dichomitus squalens</name>
    <dbReference type="NCBI Taxonomy" id="114155"/>
    <lineage>
        <taxon>Eukaryota</taxon>
        <taxon>Fungi</taxon>
        <taxon>Dikarya</taxon>
        <taxon>Basidiomycota</taxon>
        <taxon>Agaricomycotina</taxon>
        <taxon>Agaricomycetes</taxon>
        <taxon>Polyporales</taxon>
        <taxon>Polyporaceae</taxon>
        <taxon>Dichomitus</taxon>
    </lineage>
</organism>
<proteinExistence type="predicted"/>
<accession>A0A4Q9M3U6</accession>